<dbReference type="SMART" id="SM00138">
    <property type="entry name" value="MeTrc"/>
    <property type="match status" value="1"/>
</dbReference>
<dbReference type="InterPro" id="IPR029063">
    <property type="entry name" value="SAM-dependent_MTases_sf"/>
</dbReference>
<name>A0A3D8P5V4_9THEO</name>
<dbReference type="GO" id="GO:0032259">
    <property type="term" value="P:methylation"/>
    <property type="evidence" value="ECO:0007669"/>
    <property type="project" value="UniProtKB-KW"/>
</dbReference>
<dbReference type="InterPro" id="IPR022641">
    <property type="entry name" value="CheR_N"/>
</dbReference>
<dbReference type="InterPro" id="IPR000780">
    <property type="entry name" value="CheR_MeTrfase"/>
</dbReference>
<dbReference type="AlphaFoldDB" id="A0A3D8P5V4"/>
<organism evidence="7 8">
    <name type="scientific">Ammonifex thiophilus</name>
    <dbReference type="NCBI Taxonomy" id="444093"/>
    <lineage>
        <taxon>Bacteria</taxon>
        <taxon>Bacillati</taxon>
        <taxon>Bacillota</taxon>
        <taxon>Clostridia</taxon>
        <taxon>Thermoanaerobacterales</taxon>
        <taxon>Thermoanaerobacteraceae</taxon>
        <taxon>Ammonifex</taxon>
    </lineage>
</organism>
<proteinExistence type="predicted"/>
<reference evidence="7 8" key="1">
    <citation type="submission" date="2018-08" db="EMBL/GenBank/DDBJ databases">
        <title>Form III RuBisCO-mediated autotrophy in Thermodesulfobium bacteria.</title>
        <authorList>
            <person name="Toshchakov S.V."/>
            <person name="Kublanov I.V."/>
            <person name="Frolov E."/>
            <person name="Bonch-Osmolovskaya E.A."/>
            <person name="Tourova T.P."/>
            <person name="Chernych N.A."/>
            <person name="Lebedinsky A.V."/>
        </authorList>
    </citation>
    <scope>NUCLEOTIDE SEQUENCE [LARGE SCALE GENOMIC DNA]</scope>
    <source>
        <strain evidence="7 8">SR</strain>
    </source>
</reference>
<keyword evidence="3 7" id="KW-0489">Methyltransferase</keyword>
<feature type="domain" description="CheR-type methyltransferase" evidence="6">
    <location>
        <begin position="1"/>
        <end position="256"/>
    </location>
</feature>
<dbReference type="Gene3D" id="3.40.50.150">
    <property type="entry name" value="Vaccinia Virus protein VP39"/>
    <property type="match status" value="1"/>
</dbReference>
<dbReference type="EMBL" id="QSLN01000001">
    <property type="protein sequence ID" value="RDV84694.1"/>
    <property type="molecule type" value="Genomic_DNA"/>
</dbReference>
<dbReference type="SUPFAM" id="SSF53335">
    <property type="entry name" value="S-adenosyl-L-methionine-dependent methyltransferases"/>
    <property type="match status" value="1"/>
</dbReference>
<dbReference type="OrthoDB" id="9816309at2"/>
<evidence type="ECO:0000256" key="2">
    <source>
        <dbReference type="ARBA" id="ARBA00012534"/>
    </source>
</evidence>
<dbReference type="InterPro" id="IPR036804">
    <property type="entry name" value="CheR_N_sf"/>
</dbReference>
<sequence length="256" mass="30242">MDFYTFRAKVKEQLGFDLGSYKENQLRRRLEAFMLRQGVASYEEYLERLKRDPKSLQELVAYLTISVTEFFRDPHLFKLLEDKVLPELLQERFLLKVWSAACANGAEPYSVVMILEDLTPGRRHRIEATDVNPRILAVAREGVYSAELLRHVDSRRLAKYFTPLDGRYAFRPEYRSRVLFRQHDLLRDPYGQEYDLILCRNVLIYFTKEAQDRVLAGFQRALRPGGYLFLGGSETILNYREMGFERRFPSIYQKIS</sequence>
<dbReference type="Pfam" id="PF01739">
    <property type="entry name" value="CheR"/>
    <property type="match status" value="1"/>
</dbReference>
<keyword evidence="5" id="KW-0949">S-adenosyl-L-methionine</keyword>
<dbReference type="PANTHER" id="PTHR24422">
    <property type="entry name" value="CHEMOTAXIS PROTEIN METHYLTRANSFERASE"/>
    <property type="match status" value="1"/>
</dbReference>
<protein>
    <recommendedName>
        <fullName evidence="2">protein-glutamate O-methyltransferase</fullName>
        <ecNumber evidence="2">2.1.1.80</ecNumber>
    </recommendedName>
</protein>
<evidence type="ECO:0000313" key="8">
    <source>
        <dbReference type="Proteomes" id="UP000256329"/>
    </source>
</evidence>
<evidence type="ECO:0000313" key="7">
    <source>
        <dbReference type="EMBL" id="RDV84694.1"/>
    </source>
</evidence>
<evidence type="ECO:0000256" key="1">
    <source>
        <dbReference type="ARBA" id="ARBA00001541"/>
    </source>
</evidence>
<dbReference type="GO" id="GO:0008983">
    <property type="term" value="F:protein-glutamate O-methyltransferase activity"/>
    <property type="evidence" value="ECO:0007669"/>
    <property type="project" value="UniProtKB-EC"/>
</dbReference>
<dbReference type="Gene3D" id="1.10.155.10">
    <property type="entry name" value="Chemotaxis receptor methyltransferase CheR, N-terminal domain"/>
    <property type="match status" value="1"/>
</dbReference>
<dbReference type="InterPro" id="IPR022642">
    <property type="entry name" value="CheR_C"/>
</dbReference>
<dbReference type="PANTHER" id="PTHR24422:SF19">
    <property type="entry name" value="CHEMOTAXIS PROTEIN METHYLTRANSFERASE"/>
    <property type="match status" value="1"/>
</dbReference>
<dbReference type="RefSeq" id="WP_115791688.1">
    <property type="nucleotide sequence ID" value="NZ_QSLN01000001.1"/>
</dbReference>
<gene>
    <name evidence="7" type="ORF">DXX99_01190</name>
</gene>
<keyword evidence="4 7" id="KW-0808">Transferase</keyword>
<keyword evidence="8" id="KW-1185">Reference proteome</keyword>
<dbReference type="PROSITE" id="PS50123">
    <property type="entry name" value="CHER"/>
    <property type="match status" value="1"/>
</dbReference>
<dbReference type="SUPFAM" id="SSF47757">
    <property type="entry name" value="Chemotaxis receptor methyltransferase CheR, N-terminal domain"/>
    <property type="match status" value="1"/>
</dbReference>
<evidence type="ECO:0000256" key="3">
    <source>
        <dbReference type="ARBA" id="ARBA00022603"/>
    </source>
</evidence>
<dbReference type="PRINTS" id="PR00996">
    <property type="entry name" value="CHERMTFRASE"/>
</dbReference>
<accession>A0A3D8P5V4</accession>
<evidence type="ECO:0000256" key="4">
    <source>
        <dbReference type="ARBA" id="ARBA00022679"/>
    </source>
</evidence>
<evidence type="ECO:0000256" key="5">
    <source>
        <dbReference type="ARBA" id="ARBA00022691"/>
    </source>
</evidence>
<dbReference type="Pfam" id="PF03705">
    <property type="entry name" value="CheR_N"/>
    <property type="match status" value="1"/>
</dbReference>
<comment type="caution">
    <text evidence="7">The sequence shown here is derived from an EMBL/GenBank/DDBJ whole genome shotgun (WGS) entry which is preliminary data.</text>
</comment>
<dbReference type="EC" id="2.1.1.80" evidence="2"/>
<comment type="catalytic activity">
    <reaction evidence="1">
        <text>L-glutamyl-[protein] + S-adenosyl-L-methionine = [protein]-L-glutamate 5-O-methyl ester + S-adenosyl-L-homocysteine</text>
        <dbReference type="Rhea" id="RHEA:24452"/>
        <dbReference type="Rhea" id="RHEA-COMP:10208"/>
        <dbReference type="Rhea" id="RHEA-COMP:10311"/>
        <dbReference type="ChEBI" id="CHEBI:29973"/>
        <dbReference type="ChEBI" id="CHEBI:57856"/>
        <dbReference type="ChEBI" id="CHEBI:59789"/>
        <dbReference type="ChEBI" id="CHEBI:82795"/>
        <dbReference type="EC" id="2.1.1.80"/>
    </reaction>
</comment>
<evidence type="ECO:0000259" key="6">
    <source>
        <dbReference type="PROSITE" id="PS50123"/>
    </source>
</evidence>
<dbReference type="InterPro" id="IPR050903">
    <property type="entry name" value="Bact_Chemotaxis_MeTrfase"/>
</dbReference>
<dbReference type="Proteomes" id="UP000256329">
    <property type="component" value="Unassembled WGS sequence"/>
</dbReference>